<reference evidence="18 19" key="1">
    <citation type="submission" date="2010-06" db="EMBL/GenBank/DDBJ databases">
        <title>Complete sequence chromosome of Methanohalobium evestigatum Z-7303.</title>
        <authorList>
            <consortium name="US DOE Joint Genome Institute"/>
            <person name="Lucas S."/>
            <person name="Copeland A."/>
            <person name="Lapidus A."/>
            <person name="Cheng J.-F."/>
            <person name="Bruce D."/>
            <person name="Goodwin L."/>
            <person name="Pitluck S."/>
            <person name="Saunders E."/>
            <person name="Detter J.C."/>
            <person name="Han C."/>
            <person name="Tapia R."/>
            <person name="Land M."/>
            <person name="Hauser L."/>
            <person name="Kyrpides N."/>
            <person name="Mikhailova N."/>
            <person name="Sieprawska-Lupa M."/>
            <person name="Whitman W.B."/>
            <person name="Anderson I."/>
            <person name="Woyke T."/>
        </authorList>
    </citation>
    <scope>NUCLEOTIDE SEQUENCE [LARGE SCALE GENOMIC DNA]</scope>
    <source>
        <strain evidence="19">ATCC BAA-1072 / DSM 3721 / NBRC 107634 / OCM 161 / Z-7303</strain>
    </source>
</reference>
<evidence type="ECO:0000256" key="15">
    <source>
        <dbReference type="PROSITE-ProRule" id="PRU00560"/>
    </source>
</evidence>
<dbReference type="GO" id="GO:0004527">
    <property type="term" value="F:exonuclease activity"/>
    <property type="evidence" value="ECO:0007669"/>
    <property type="project" value="UniProtKB-KW"/>
</dbReference>
<dbReference type="Pfam" id="PF00580">
    <property type="entry name" value="UvrD-helicase"/>
    <property type="match status" value="1"/>
</dbReference>
<dbReference type="InterPro" id="IPR011604">
    <property type="entry name" value="PDDEXK-like_dom_sf"/>
</dbReference>
<evidence type="ECO:0000256" key="9">
    <source>
        <dbReference type="ARBA" id="ARBA00023125"/>
    </source>
</evidence>
<evidence type="ECO:0000256" key="1">
    <source>
        <dbReference type="ARBA" id="ARBA00009922"/>
    </source>
</evidence>
<evidence type="ECO:0000256" key="13">
    <source>
        <dbReference type="ARBA" id="ARBA00034808"/>
    </source>
</evidence>
<keyword evidence="19" id="KW-1185">Reference proteome</keyword>
<dbReference type="SUPFAM" id="SSF52980">
    <property type="entry name" value="Restriction endonuclease-like"/>
    <property type="match status" value="1"/>
</dbReference>
<keyword evidence="8 15" id="KW-0067">ATP-binding</keyword>
<dbReference type="InterPro" id="IPR027417">
    <property type="entry name" value="P-loop_NTPase"/>
</dbReference>
<dbReference type="RefSeq" id="WP_013193847.1">
    <property type="nucleotide sequence ID" value="NC_014253.1"/>
</dbReference>
<keyword evidence="7" id="KW-0269">Exonuclease</keyword>
<dbReference type="Proteomes" id="UP000000391">
    <property type="component" value="Chromosome"/>
</dbReference>
<name>D7E6Q7_METEZ</name>
<dbReference type="GO" id="GO:0003677">
    <property type="term" value="F:DNA binding"/>
    <property type="evidence" value="ECO:0007669"/>
    <property type="project" value="UniProtKB-KW"/>
</dbReference>
<dbReference type="InterPro" id="IPR011335">
    <property type="entry name" value="Restrct_endonuc-II-like"/>
</dbReference>
<keyword evidence="9" id="KW-0238">DNA-binding</keyword>
<keyword evidence="11" id="KW-0413">Isomerase</keyword>
<dbReference type="InterPro" id="IPR038726">
    <property type="entry name" value="PDDEXK_AddAB-type"/>
</dbReference>
<sequence length="1085" mass="126523">MLDSNLATLKPKQRQAVEHSEGPLLVLAGAGTGKTTTITTKIAYMIEYLGVPPEEILALTFSRDAAKNMQQKVQELVGRRRDVNVSTFHSFCAELLREHPDECGVSENFTIYEDMDMAIYLHRELGIDSKKAAHYSSSISKAKDLNLSMKDFEDYIDGKKEILYKFSSEGEWEQLYHDYKVNLNTFHLKDKSEQKALKEEKKSWQEFINVYDEYRKYQDFIDAWKSYEDKKSSINALDYGDLNYIALQYLDTYGTEELNDTYRYIVVDEFQDTNYLQFELIKRLTAREQNVTIVADPNQSIYAFRGAYTDNIEEFKKQYDIHEDDIVAIDVSYRSTNKILRVSHELIQNNYSDDRKSECILLKNHEDNEGDNVVIQETLDDKEEARKIAEMVDWCAEEGTPLEDIAVLYRTHSQGRVVKDTLQRRGFPVSVKENTDFLKLPEIKTALAYLYVLNNFTHPTPRGTESWWRLFHYNNSLDRSDSIKIAEYIKNNRTTFQDVIYHHLDELGISDRGLEIINSVKQSIAKLFEKTIYDISDLLLEIYDYTGLVRQFSGSDTIRNREALLNLRKLYENAETFEQMHDRDLSGFIAYLEILDEMDGNPSAANITDDNAVNLMTIHSAKGLEFDTVFVINMADNRFPLKRGGKEPLIPYELMEQYRDIFESDFSSEKELNKAIDARKKQLKIEEERRLCYVAFTRAKNHLVLTFSDEYNGSDSGPSDFLYDIGFDESFEDCDTLDDVTFYRDTENKAKELVMDDDIEREKQRRRELLMDSMGSGNITEPLKHLLVYQELVNKEDRDYLEEIKSNWSKINPLPEASEILDSCKSSKCSPKFKPDNLSFSYSSIKTYEECPKKYELQELLRMPDRSSEKLGEAANIGSFVHKVLEIGVKRKVETKDQLYNIVYELAEKPDWKMIDLKKTYTLFDTFWERHKDKIHYNFAVEKRFSVPIGGFYFKGFIDRVDFLSGCDTDVEVIDYKAGKTDPPTEDRARQLLLYAYGFNYLYPEYTVRRVTLEMLGKEKPRSFELNGAGVYESIIDRMTKPLDNNAIQNMVETAKWIAHDYENGFEKTGDHRICENCGFRLYCQ</sequence>
<dbReference type="Gene3D" id="3.90.320.10">
    <property type="match status" value="1"/>
</dbReference>
<dbReference type="InterPro" id="IPR014017">
    <property type="entry name" value="DNA_helicase_UvrD-like_C"/>
</dbReference>
<dbReference type="PANTHER" id="PTHR11070">
    <property type="entry name" value="UVRD / RECB / PCRA DNA HELICASE FAMILY MEMBER"/>
    <property type="match status" value="1"/>
</dbReference>
<evidence type="ECO:0000256" key="11">
    <source>
        <dbReference type="ARBA" id="ARBA00023235"/>
    </source>
</evidence>
<dbReference type="STRING" id="644295.Metev_0354"/>
<evidence type="ECO:0000313" key="18">
    <source>
        <dbReference type="EMBL" id="ADI73279.1"/>
    </source>
</evidence>
<dbReference type="GO" id="GO:0005524">
    <property type="term" value="F:ATP binding"/>
    <property type="evidence" value="ECO:0007669"/>
    <property type="project" value="UniProtKB-UniRule"/>
</dbReference>
<dbReference type="InterPro" id="IPR013986">
    <property type="entry name" value="DExx_box_DNA_helicase_dom_sf"/>
</dbReference>
<keyword evidence="5 15" id="KW-0378">Hydrolase</keyword>
<dbReference type="Pfam" id="PF12705">
    <property type="entry name" value="PDDEXK_1"/>
    <property type="match status" value="1"/>
</dbReference>
<comment type="catalytic activity">
    <reaction evidence="14">
        <text>ATP + H2O = ADP + phosphate + H(+)</text>
        <dbReference type="Rhea" id="RHEA:13065"/>
        <dbReference type="ChEBI" id="CHEBI:15377"/>
        <dbReference type="ChEBI" id="CHEBI:15378"/>
        <dbReference type="ChEBI" id="CHEBI:30616"/>
        <dbReference type="ChEBI" id="CHEBI:43474"/>
        <dbReference type="ChEBI" id="CHEBI:456216"/>
        <dbReference type="EC" id="5.6.2.4"/>
    </reaction>
</comment>
<dbReference type="FunFam" id="3.40.50.300:FF:002552">
    <property type="entry name" value="ATP-dependent DNA helicase pcrA"/>
    <property type="match status" value="1"/>
</dbReference>
<dbReference type="Gene3D" id="1.10.10.160">
    <property type="match status" value="1"/>
</dbReference>
<protein>
    <recommendedName>
        <fullName evidence="13">DNA 3'-5' helicase</fullName>
        <ecNumber evidence="13">5.6.2.4</ecNumber>
    </recommendedName>
</protein>
<keyword evidence="6 15" id="KW-0347">Helicase</keyword>
<dbReference type="OrthoDB" id="203178at2157"/>
<feature type="binding site" evidence="15">
    <location>
        <begin position="28"/>
        <end position="35"/>
    </location>
    <ligand>
        <name>ATP</name>
        <dbReference type="ChEBI" id="CHEBI:30616"/>
    </ligand>
</feature>
<evidence type="ECO:0000256" key="10">
    <source>
        <dbReference type="ARBA" id="ARBA00023204"/>
    </source>
</evidence>
<dbReference type="Pfam" id="PF13361">
    <property type="entry name" value="UvrD_C"/>
    <property type="match status" value="1"/>
</dbReference>
<evidence type="ECO:0000256" key="7">
    <source>
        <dbReference type="ARBA" id="ARBA00022839"/>
    </source>
</evidence>
<proteinExistence type="inferred from homology"/>
<dbReference type="EMBL" id="CP002069">
    <property type="protein sequence ID" value="ADI73279.1"/>
    <property type="molecule type" value="Genomic_DNA"/>
</dbReference>
<dbReference type="GO" id="GO:0000725">
    <property type="term" value="P:recombinational repair"/>
    <property type="evidence" value="ECO:0007669"/>
    <property type="project" value="TreeGrafter"/>
</dbReference>
<evidence type="ECO:0000256" key="4">
    <source>
        <dbReference type="ARBA" id="ARBA00022763"/>
    </source>
</evidence>
<feature type="domain" description="UvrD-like helicase C-terminal" evidence="17">
    <location>
        <begin position="337"/>
        <end position="623"/>
    </location>
</feature>
<dbReference type="Gene3D" id="1.10.486.10">
    <property type="entry name" value="PCRA, domain 4"/>
    <property type="match status" value="1"/>
</dbReference>
<comment type="catalytic activity">
    <reaction evidence="12">
        <text>Couples ATP hydrolysis with the unwinding of duplex DNA by translocating in the 3'-5' direction.</text>
        <dbReference type="EC" id="5.6.2.4"/>
    </reaction>
</comment>
<dbReference type="InterPro" id="IPR014016">
    <property type="entry name" value="UvrD-like_ATP-bd"/>
</dbReference>
<organism evidence="18 19">
    <name type="scientific">Methanohalobium evestigatum (strain ATCC BAA-1072 / DSM 3721 / NBRC 107634 / OCM 161 / Z-7303)</name>
    <dbReference type="NCBI Taxonomy" id="644295"/>
    <lineage>
        <taxon>Archaea</taxon>
        <taxon>Methanobacteriati</taxon>
        <taxon>Methanobacteriota</taxon>
        <taxon>Stenosarchaea group</taxon>
        <taxon>Methanomicrobia</taxon>
        <taxon>Methanosarcinales</taxon>
        <taxon>Methanosarcinaceae</taxon>
        <taxon>Methanohalobium</taxon>
    </lineage>
</organism>
<dbReference type="KEGG" id="mev:Metev_0354"/>
<keyword evidence="4" id="KW-0227">DNA damage</keyword>
<accession>D7E6Q7</accession>
<dbReference type="PROSITE" id="PS51198">
    <property type="entry name" value="UVRD_HELICASE_ATP_BIND"/>
    <property type="match status" value="1"/>
</dbReference>
<dbReference type="HOGENOM" id="CLU_283086_0_0_2"/>
<evidence type="ECO:0000256" key="14">
    <source>
        <dbReference type="ARBA" id="ARBA00048988"/>
    </source>
</evidence>
<keyword evidence="2" id="KW-0540">Nuclease</keyword>
<evidence type="ECO:0000256" key="8">
    <source>
        <dbReference type="ARBA" id="ARBA00022840"/>
    </source>
</evidence>
<dbReference type="PROSITE" id="PS51217">
    <property type="entry name" value="UVRD_HELICASE_CTER"/>
    <property type="match status" value="1"/>
</dbReference>
<dbReference type="SUPFAM" id="SSF52540">
    <property type="entry name" value="P-loop containing nucleoside triphosphate hydrolases"/>
    <property type="match status" value="1"/>
</dbReference>
<evidence type="ECO:0000256" key="2">
    <source>
        <dbReference type="ARBA" id="ARBA00022722"/>
    </source>
</evidence>
<keyword evidence="10" id="KW-0234">DNA repair</keyword>
<evidence type="ECO:0000259" key="16">
    <source>
        <dbReference type="PROSITE" id="PS51198"/>
    </source>
</evidence>
<dbReference type="PANTHER" id="PTHR11070:SF2">
    <property type="entry name" value="ATP-DEPENDENT DNA HELICASE SRS2"/>
    <property type="match status" value="1"/>
</dbReference>
<dbReference type="GO" id="GO:0043138">
    <property type="term" value="F:3'-5' DNA helicase activity"/>
    <property type="evidence" value="ECO:0007669"/>
    <property type="project" value="UniProtKB-EC"/>
</dbReference>
<feature type="domain" description="UvrD-like helicase ATP-binding" evidence="16">
    <location>
        <begin position="7"/>
        <end position="336"/>
    </location>
</feature>
<dbReference type="GeneID" id="9345971"/>
<evidence type="ECO:0000256" key="12">
    <source>
        <dbReference type="ARBA" id="ARBA00034617"/>
    </source>
</evidence>
<dbReference type="InterPro" id="IPR000212">
    <property type="entry name" value="DNA_helicase_UvrD/REP"/>
</dbReference>
<evidence type="ECO:0000256" key="3">
    <source>
        <dbReference type="ARBA" id="ARBA00022741"/>
    </source>
</evidence>
<evidence type="ECO:0000256" key="6">
    <source>
        <dbReference type="ARBA" id="ARBA00022806"/>
    </source>
</evidence>
<dbReference type="EC" id="5.6.2.4" evidence="13"/>
<evidence type="ECO:0000313" key="19">
    <source>
        <dbReference type="Proteomes" id="UP000000391"/>
    </source>
</evidence>
<comment type="similarity">
    <text evidence="1">Belongs to the helicase family. UvrD subfamily.</text>
</comment>
<evidence type="ECO:0000256" key="5">
    <source>
        <dbReference type="ARBA" id="ARBA00022801"/>
    </source>
</evidence>
<dbReference type="AlphaFoldDB" id="D7E6Q7"/>
<evidence type="ECO:0000259" key="17">
    <source>
        <dbReference type="PROSITE" id="PS51217"/>
    </source>
</evidence>
<dbReference type="CDD" id="cd17932">
    <property type="entry name" value="DEXQc_UvrD"/>
    <property type="match status" value="1"/>
</dbReference>
<dbReference type="Gene3D" id="3.40.50.300">
    <property type="entry name" value="P-loop containing nucleotide triphosphate hydrolases"/>
    <property type="match status" value="3"/>
</dbReference>
<keyword evidence="3 15" id="KW-0547">Nucleotide-binding</keyword>
<gene>
    <name evidence="18" type="ordered locus">Metev_0354</name>
</gene>